<sequence length="177" mass="20358">MIVNQKELAQCLGISTRQVRNLRQDGMFQQAAGTRGYSIEKCVQEYIDFKINAELGRSASISKEKIQAEHEEVKRQISVLKLRKLRRELHEAADVEAFLSDMLIQFKNRLLSLPTKMAMEIAGETDVNQIIDTLTKDIYEALDELSEYDPDDIDGQEAGTYDEMYEDEDDEDEDDEI</sequence>
<gene>
    <name evidence="2" type="ORF">H8S75_31395</name>
</gene>
<dbReference type="EMBL" id="JACOPB010000034">
    <property type="protein sequence ID" value="MBC5712408.1"/>
    <property type="molecule type" value="Genomic_DNA"/>
</dbReference>
<reference evidence="2 3" key="1">
    <citation type="submission" date="2020-08" db="EMBL/GenBank/DDBJ databases">
        <title>Genome public.</title>
        <authorList>
            <person name="Liu C."/>
            <person name="Sun Q."/>
        </authorList>
    </citation>
    <scope>NUCLEOTIDE SEQUENCE [LARGE SCALE GENOMIC DNA]</scope>
    <source>
        <strain evidence="2 3">NSJ-66</strain>
    </source>
</reference>
<proteinExistence type="predicted"/>
<evidence type="ECO:0000313" key="2">
    <source>
        <dbReference type="EMBL" id="MBC5712408.1"/>
    </source>
</evidence>
<feature type="compositionally biased region" description="Acidic residues" evidence="1">
    <location>
        <begin position="163"/>
        <end position="177"/>
    </location>
</feature>
<comment type="caution">
    <text evidence="2">The sequence shown here is derived from an EMBL/GenBank/DDBJ whole genome shotgun (WGS) entry which is preliminary data.</text>
</comment>
<protein>
    <submittedName>
        <fullName evidence="2">DNA-packaging protein</fullName>
    </submittedName>
</protein>
<name>A0ABR7HGT0_9FIRM</name>
<accession>A0ABR7HGT0</accession>
<feature type="region of interest" description="Disordered" evidence="1">
    <location>
        <begin position="145"/>
        <end position="177"/>
    </location>
</feature>
<feature type="compositionally biased region" description="Acidic residues" evidence="1">
    <location>
        <begin position="145"/>
        <end position="155"/>
    </location>
</feature>
<organism evidence="2 3">
    <name type="scientific">Hungatella hominis</name>
    <dbReference type="NCBI Taxonomy" id="2763050"/>
    <lineage>
        <taxon>Bacteria</taxon>
        <taxon>Bacillati</taxon>
        <taxon>Bacillota</taxon>
        <taxon>Clostridia</taxon>
        <taxon>Lachnospirales</taxon>
        <taxon>Lachnospiraceae</taxon>
        <taxon>Hungatella</taxon>
    </lineage>
</organism>
<keyword evidence="3" id="KW-1185">Reference proteome</keyword>
<dbReference type="RefSeq" id="WP_187024826.1">
    <property type="nucleotide sequence ID" value="NZ_JACOPB010000034.1"/>
</dbReference>
<evidence type="ECO:0000313" key="3">
    <source>
        <dbReference type="Proteomes" id="UP000634672"/>
    </source>
</evidence>
<dbReference type="Proteomes" id="UP000634672">
    <property type="component" value="Unassembled WGS sequence"/>
</dbReference>
<evidence type="ECO:0000256" key="1">
    <source>
        <dbReference type="SAM" id="MobiDB-lite"/>
    </source>
</evidence>